<dbReference type="PROSITE" id="PS00211">
    <property type="entry name" value="ABC_TRANSPORTER_1"/>
    <property type="match status" value="1"/>
</dbReference>
<evidence type="ECO:0000259" key="4">
    <source>
        <dbReference type="PROSITE" id="PS50893"/>
    </source>
</evidence>
<feature type="domain" description="ABC transporter" evidence="4">
    <location>
        <begin position="2"/>
        <end position="230"/>
    </location>
</feature>
<dbReference type="InterPro" id="IPR017871">
    <property type="entry name" value="ABC_transporter-like_CS"/>
</dbReference>
<evidence type="ECO:0000313" key="6">
    <source>
        <dbReference type="Proteomes" id="UP000732377"/>
    </source>
</evidence>
<dbReference type="EMBL" id="PIUK01000245">
    <property type="protein sequence ID" value="MBY6277783.1"/>
    <property type="molecule type" value="Genomic_DNA"/>
</dbReference>
<dbReference type="InterPro" id="IPR051782">
    <property type="entry name" value="ABC_Transporter_VariousFunc"/>
</dbReference>
<dbReference type="GO" id="GO:0016887">
    <property type="term" value="F:ATP hydrolysis activity"/>
    <property type="evidence" value="ECO:0007669"/>
    <property type="project" value="InterPro"/>
</dbReference>
<dbReference type="AlphaFoldDB" id="A0A953IB47"/>
<reference evidence="5" key="1">
    <citation type="submission" date="2017-11" db="EMBL/GenBank/DDBJ databases">
        <title>Three new genomes from thermophilic consortium.</title>
        <authorList>
            <person name="Quaggio R."/>
            <person name="Amgarten D."/>
            <person name="Setubal J.C."/>
        </authorList>
    </citation>
    <scope>NUCLEOTIDE SEQUENCE</scope>
    <source>
        <strain evidence="5">ZCTH01-B2</strain>
    </source>
</reference>
<dbReference type="SMART" id="SM00382">
    <property type="entry name" value="AAA"/>
    <property type="match status" value="1"/>
</dbReference>
<organism evidence="5 6">
    <name type="scientific">Symbiobacterium thermophilum</name>
    <dbReference type="NCBI Taxonomy" id="2734"/>
    <lineage>
        <taxon>Bacteria</taxon>
        <taxon>Bacillati</taxon>
        <taxon>Bacillota</taxon>
        <taxon>Clostridia</taxon>
        <taxon>Eubacteriales</taxon>
        <taxon>Symbiobacteriaceae</taxon>
        <taxon>Symbiobacterium</taxon>
    </lineage>
</organism>
<keyword evidence="2" id="KW-0547">Nucleotide-binding</keyword>
<dbReference type="InterPro" id="IPR003439">
    <property type="entry name" value="ABC_transporter-like_ATP-bd"/>
</dbReference>
<evidence type="ECO:0000256" key="3">
    <source>
        <dbReference type="ARBA" id="ARBA00022840"/>
    </source>
</evidence>
<dbReference type="PANTHER" id="PTHR42939:SF1">
    <property type="entry name" value="ABC TRANSPORTER ATP-BINDING PROTEIN ALBC-RELATED"/>
    <property type="match status" value="1"/>
</dbReference>
<dbReference type="InterPro" id="IPR027417">
    <property type="entry name" value="P-loop_NTPase"/>
</dbReference>
<name>A0A953IB47_SYMTR</name>
<gene>
    <name evidence="5" type="ORF">CWE10_16605</name>
</gene>
<evidence type="ECO:0000313" key="5">
    <source>
        <dbReference type="EMBL" id="MBY6277783.1"/>
    </source>
</evidence>
<keyword evidence="3" id="KW-0067">ATP-binding</keyword>
<dbReference type="Pfam" id="PF00005">
    <property type="entry name" value="ABC_tran"/>
    <property type="match status" value="1"/>
</dbReference>
<accession>A0A953IB47</accession>
<evidence type="ECO:0000256" key="1">
    <source>
        <dbReference type="ARBA" id="ARBA00022448"/>
    </source>
</evidence>
<comment type="caution">
    <text evidence="5">The sequence shown here is derived from an EMBL/GenBank/DDBJ whole genome shotgun (WGS) entry which is preliminary data.</text>
</comment>
<proteinExistence type="predicted"/>
<dbReference type="RefSeq" id="WP_273381123.1">
    <property type="nucleotide sequence ID" value="NZ_PIUK01000245.1"/>
</dbReference>
<keyword evidence="1" id="KW-0813">Transport</keyword>
<dbReference type="GO" id="GO:0005524">
    <property type="term" value="F:ATP binding"/>
    <property type="evidence" value="ECO:0007669"/>
    <property type="project" value="UniProtKB-KW"/>
</dbReference>
<dbReference type="PANTHER" id="PTHR42939">
    <property type="entry name" value="ABC TRANSPORTER ATP-BINDING PROTEIN ALBC-RELATED"/>
    <property type="match status" value="1"/>
</dbReference>
<protein>
    <recommendedName>
        <fullName evidence="4">ABC transporter domain-containing protein</fullName>
    </recommendedName>
</protein>
<sequence length="236" mass="26071">MLEVHHLRKSYGDKVAVQDLSFHVPRGSITAFLGPNGAGKTTTLRMILGLLRRDQGAIHIDGHDVDVHPEIIYQQTGYVPDSPNVYSHLTGREFLTFVAELRRIKLSPEAVQQRLEEFGLKGHEDYLASTYSLGMKKRLMLAAALLHNPSLLILDEPTSGLDPVGIRFLKDLLRKVTAGGGAVLMSTHLLPSAQEVADRVLIIHKGRLLLETELTEVLRTGGNLEETFMSLINIPA</sequence>
<dbReference type="Proteomes" id="UP000732377">
    <property type="component" value="Unassembled WGS sequence"/>
</dbReference>
<dbReference type="SUPFAM" id="SSF52540">
    <property type="entry name" value="P-loop containing nucleoside triphosphate hydrolases"/>
    <property type="match status" value="1"/>
</dbReference>
<dbReference type="InterPro" id="IPR003593">
    <property type="entry name" value="AAA+_ATPase"/>
</dbReference>
<dbReference type="PROSITE" id="PS50893">
    <property type="entry name" value="ABC_TRANSPORTER_2"/>
    <property type="match status" value="1"/>
</dbReference>
<dbReference type="Gene3D" id="3.40.50.300">
    <property type="entry name" value="P-loop containing nucleotide triphosphate hydrolases"/>
    <property type="match status" value="1"/>
</dbReference>
<evidence type="ECO:0000256" key="2">
    <source>
        <dbReference type="ARBA" id="ARBA00022741"/>
    </source>
</evidence>
<dbReference type="CDD" id="cd03230">
    <property type="entry name" value="ABC_DR_subfamily_A"/>
    <property type="match status" value="1"/>
</dbReference>